<dbReference type="Gramene" id="KMS94377">
    <property type="protein sequence ID" value="KMS94377"/>
    <property type="gene ID" value="BVRB_022020"/>
</dbReference>
<accession>A0A0J8B3E8</accession>
<keyword evidence="3" id="KW-1185">Reference proteome</keyword>
<evidence type="ECO:0000256" key="1">
    <source>
        <dbReference type="SAM" id="SignalP"/>
    </source>
</evidence>
<feature type="chain" id="PRO_5005294097" description="F-box domain-containing protein" evidence="1">
    <location>
        <begin position="19"/>
        <end position="269"/>
    </location>
</feature>
<evidence type="ECO:0000313" key="2">
    <source>
        <dbReference type="EMBL" id="KMS94377.1"/>
    </source>
</evidence>
<reference evidence="2 3" key="1">
    <citation type="journal article" date="2014" name="Nature">
        <title>The genome of the recently domesticated crop plant sugar beet (Beta vulgaris).</title>
        <authorList>
            <person name="Dohm J.C."/>
            <person name="Minoche A.E."/>
            <person name="Holtgrawe D."/>
            <person name="Capella-Gutierrez S."/>
            <person name="Zakrzewski F."/>
            <person name="Tafer H."/>
            <person name="Rupp O."/>
            <person name="Sorensen T.R."/>
            <person name="Stracke R."/>
            <person name="Reinhardt R."/>
            <person name="Goesmann A."/>
            <person name="Kraft T."/>
            <person name="Schulz B."/>
            <person name="Stadler P.F."/>
            <person name="Schmidt T."/>
            <person name="Gabaldon T."/>
            <person name="Lehrach H."/>
            <person name="Weisshaar B."/>
            <person name="Himmelbauer H."/>
        </authorList>
    </citation>
    <scope>NUCLEOTIDE SEQUENCE [LARGE SCALE GENOMIC DNA]</scope>
    <source>
        <tissue evidence="2">Taproot</tissue>
    </source>
</reference>
<feature type="non-terminal residue" evidence="2">
    <location>
        <position position="269"/>
    </location>
</feature>
<dbReference type="EMBL" id="KQ093865">
    <property type="protein sequence ID" value="KMS94377.1"/>
    <property type="molecule type" value="Genomic_DNA"/>
</dbReference>
<evidence type="ECO:0000313" key="3">
    <source>
        <dbReference type="Proteomes" id="UP000035740"/>
    </source>
</evidence>
<keyword evidence="1" id="KW-0732">Signal</keyword>
<proteinExistence type="predicted"/>
<evidence type="ECO:0008006" key="4">
    <source>
        <dbReference type="Google" id="ProtNLM"/>
    </source>
</evidence>
<feature type="signal peptide" evidence="1">
    <location>
        <begin position="1"/>
        <end position="18"/>
    </location>
</feature>
<sequence>MVRFIVFAALLCVVLAQAQPGQKDALSDDHDPKHARLVATFDTIPDVIVSSIIDLLDLQSAAEMAATSKSMMKICDPVVTFKALCHPALPESQLDLRIRTFVRQDEYLDQLTPEQCLVVYDRLVKSRLPNDTKLKLIQTLIDSVKGFSDIAWSLPMSRSSITVHPNGSETYFGPPVSGPETTLRELFIQQLLGLPIPAVTPGTSIPRSVIESVEKAITRYQVWADWPQHPISGQFVRRFPAPFNRIWAHHSPIEDRVLFDPENSEFLST</sequence>
<name>A0A0J8B3E8_BETVV</name>
<organism evidence="2 3">
    <name type="scientific">Beta vulgaris subsp. vulgaris</name>
    <name type="common">Beet</name>
    <dbReference type="NCBI Taxonomy" id="3555"/>
    <lineage>
        <taxon>Eukaryota</taxon>
        <taxon>Viridiplantae</taxon>
        <taxon>Streptophyta</taxon>
        <taxon>Embryophyta</taxon>
        <taxon>Tracheophyta</taxon>
        <taxon>Spermatophyta</taxon>
        <taxon>Magnoliopsida</taxon>
        <taxon>eudicotyledons</taxon>
        <taxon>Gunneridae</taxon>
        <taxon>Pentapetalae</taxon>
        <taxon>Caryophyllales</taxon>
        <taxon>Chenopodiaceae</taxon>
        <taxon>Betoideae</taxon>
        <taxon>Beta</taxon>
    </lineage>
</organism>
<protein>
    <recommendedName>
        <fullName evidence="4">F-box domain-containing protein</fullName>
    </recommendedName>
</protein>
<dbReference type="Proteomes" id="UP000035740">
    <property type="component" value="Unassembled WGS sequence"/>
</dbReference>
<gene>
    <name evidence="2" type="ORF">BVRB_022020</name>
</gene>
<dbReference type="AlphaFoldDB" id="A0A0J8B3E8"/>